<accession>A0A8H6XYT1</accession>
<keyword evidence="3" id="KW-1185">Reference proteome</keyword>
<feature type="region of interest" description="Disordered" evidence="1">
    <location>
        <begin position="271"/>
        <end position="327"/>
    </location>
</feature>
<dbReference type="AlphaFoldDB" id="A0A8H6XYT1"/>
<comment type="caution">
    <text evidence="2">The sequence shown here is derived from an EMBL/GenBank/DDBJ whole genome shotgun (WGS) entry which is preliminary data.</text>
</comment>
<dbReference type="Proteomes" id="UP000620124">
    <property type="component" value="Unassembled WGS sequence"/>
</dbReference>
<feature type="region of interest" description="Disordered" evidence="1">
    <location>
        <begin position="1"/>
        <end position="26"/>
    </location>
</feature>
<proteinExistence type="predicted"/>
<feature type="compositionally biased region" description="Basic and acidic residues" evidence="1">
    <location>
        <begin position="288"/>
        <end position="297"/>
    </location>
</feature>
<dbReference type="EMBL" id="JACAZI010000011">
    <property type="protein sequence ID" value="KAF7348844.1"/>
    <property type="molecule type" value="Genomic_DNA"/>
</dbReference>
<name>A0A8H6XYT1_9AGAR</name>
<evidence type="ECO:0000256" key="1">
    <source>
        <dbReference type="SAM" id="MobiDB-lite"/>
    </source>
</evidence>
<sequence length="542" mass="59470">MPDPFRDERYPSPPPPDSPVIDPAFQKPSSMSYAAAAAADPPSDTSKRQCVNYRQCKKLATAKNCSNNMCKPCCLLSNTGCAYAAHRSSTPIVAANGNPSALARPPAVIPTSSASSSSSSLPIDGVAPLQPPKQYRKPMDEAWASQYKAGIAEQQKRREAEDEKREDMRRVQNEVTVLFFDQDDVEPERLRDQKVGPQFPLFNLARSETLLRKMKLGPTDKIGFYDFTAGLWNHEDVDTTIRLVPGQTLLMRRVGGTRCANIDKMITLYAPTSRKMGKAPTHSAPSKRKPDHERDPSNRVVQAPRMTQRHARDIPSSPSSPASTSSSFPSPSALFLLAKTTSHATVIDLTLSPSPSRAHRRVRSVSPGIVVKSEPITFSHMPKPAVAAVDTVADDLWARGEVFVLPGFGTWPAGVYAQDMTRAFGKISVSSEDLAEHIPSLKLSILCGKKASYLRTTVWVTVSDPKNVARATITPHGRTIICSLILGGWARRICCVRWHVQLLDFFCSCLGMQGIVRVRNSRSRNICPKLEHGLVASFVVCL</sequence>
<feature type="compositionally biased region" description="Basic and acidic residues" evidence="1">
    <location>
        <begin position="1"/>
        <end position="10"/>
    </location>
</feature>
<evidence type="ECO:0000313" key="2">
    <source>
        <dbReference type="EMBL" id="KAF7348844.1"/>
    </source>
</evidence>
<evidence type="ECO:0000313" key="3">
    <source>
        <dbReference type="Proteomes" id="UP000620124"/>
    </source>
</evidence>
<gene>
    <name evidence="2" type="ORF">MVEN_01404400</name>
</gene>
<reference evidence="2" key="1">
    <citation type="submission" date="2020-05" db="EMBL/GenBank/DDBJ databases">
        <title>Mycena genomes resolve the evolution of fungal bioluminescence.</title>
        <authorList>
            <person name="Tsai I.J."/>
        </authorList>
    </citation>
    <scope>NUCLEOTIDE SEQUENCE</scope>
    <source>
        <strain evidence="2">CCC161011</strain>
    </source>
</reference>
<organism evidence="2 3">
    <name type="scientific">Mycena venus</name>
    <dbReference type="NCBI Taxonomy" id="2733690"/>
    <lineage>
        <taxon>Eukaryota</taxon>
        <taxon>Fungi</taxon>
        <taxon>Dikarya</taxon>
        <taxon>Basidiomycota</taxon>
        <taxon>Agaricomycotina</taxon>
        <taxon>Agaricomycetes</taxon>
        <taxon>Agaricomycetidae</taxon>
        <taxon>Agaricales</taxon>
        <taxon>Marasmiineae</taxon>
        <taxon>Mycenaceae</taxon>
        <taxon>Mycena</taxon>
    </lineage>
</organism>
<protein>
    <submittedName>
        <fullName evidence="2">Uncharacterized protein</fullName>
    </submittedName>
</protein>
<dbReference type="OrthoDB" id="3051494at2759"/>
<feature type="compositionally biased region" description="Low complexity" evidence="1">
    <location>
        <begin position="315"/>
        <end position="327"/>
    </location>
</feature>